<name>A0AAE1SSK8_9SOLA</name>
<gene>
    <name evidence="1" type="ORF">RND71_005771</name>
</gene>
<dbReference type="AlphaFoldDB" id="A0AAE1SSK8"/>
<accession>A0AAE1SSK8</accession>
<comment type="caution">
    <text evidence="1">The sequence shown here is derived from an EMBL/GenBank/DDBJ whole genome shotgun (WGS) entry which is preliminary data.</text>
</comment>
<sequence length="118" mass="13560">MSMLTKALLIPLNKIPTSLDQLCLRVIRGNQINHNMQIIFKICFKNDLLVTQIPCQHKATVDDLEFSHNLGCTIQILKERRHPLAFILTKKIVRGNLLTKIFIYCRSSTSFSQAKTYS</sequence>
<dbReference type="EMBL" id="JAVYJV010000003">
    <property type="protein sequence ID" value="KAK4375094.1"/>
    <property type="molecule type" value="Genomic_DNA"/>
</dbReference>
<reference evidence="1" key="1">
    <citation type="submission" date="2023-12" db="EMBL/GenBank/DDBJ databases">
        <title>Genome assembly of Anisodus tanguticus.</title>
        <authorList>
            <person name="Wang Y.-J."/>
        </authorList>
    </citation>
    <scope>NUCLEOTIDE SEQUENCE</scope>
    <source>
        <strain evidence="1">KB-2021</strain>
        <tissue evidence="1">Leaf</tissue>
    </source>
</reference>
<evidence type="ECO:0000313" key="2">
    <source>
        <dbReference type="Proteomes" id="UP001291623"/>
    </source>
</evidence>
<evidence type="ECO:0000313" key="1">
    <source>
        <dbReference type="EMBL" id="KAK4375094.1"/>
    </source>
</evidence>
<proteinExistence type="predicted"/>
<organism evidence="1 2">
    <name type="scientific">Anisodus tanguticus</name>
    <dbReference type="NCBI Taxonomy" id="243964"/>
    <lineage>
        <taxon>Eukaryota</taxon>
        <taxon>Viridiplantae</taxon>
        <taxon>Streptophyta</taxon>
        <taxon>Embryophyta</taxon>
        <taxon>Tracheophyta</taxon>
        <taxon>Spermatophyta</taxon>
        <taxon>Magnoliopsida</taxon>
        <taxon>eudicotyledons</taxon>
        <taxon>Gunneridae</taxon>
        <taxon>Pentapetalae</taxon>
        <taxon>asterids</taxon>
        <taxon>lamiids</taxon>
        <taxon>Solanales</taxon>
        <taxon>Solanaceae</taxon>
        <taxon>Solanoideae</taxon>
        <taxon>Hyoscyameae</taxon>
        <taxon>Anisodus</taxon>
    </lineage>
</organism>
<keyword evidence="2" id="KW-1185">Reference proteome</keyword>
<dbReference type="Proteomes" id="UP001291623">
    <property type="component" value="Unassembled WGS sequence"/>
</dbReference>
<protein>
    <submittedName>
        <fullName evidence="1">Uncharacterized protein</fullName>
    </submittedName>
</protein>